<gene>
    <name evidence="2" type="ORF">OAUR00152_LOCUS32725</name>
</gene>
<accession>A0A7S4JS20</accession>
<proteinExistence type="predicted"/>
<sequence>MVFYFLVYKDAAEGTARKIDSFRVGDKTLGRIDGVETFADLMNRPAIPLKELRFKGCALSKVPDLTNLEEIDNEGKLSKKEETLAETISRMKAGESLEDAYQRGIQINQNQKKKILHNRLGDLGLGHGRKPRASSAHSRIESGGSGHGRVKISPTAESLGQPLPTIAINAAQSTDPKKPKSCMMMKTLEESLNSCTMKPFSGSFSDHHSSHSLTASSGNIGGNSLFGSIEIRQYTRILGDNPACPAGPPIALGWKYSPKSIVVSVDEYEMGREPRREQSALRLSINRRETMLRAVGYSTRDLIEADRVRRKDQFLRERTVCRLKYQSLEATMEKAKRITHFNRKKKDTSK</sequence>
<organism evidence="2">
    <name type="scientific">Odontella aurita</name>
    <dbReference type="NCBI Taxonomy" id="265563"/>
    <lineage>
        <taxon>Eukaryota</taxon>
        <taxon>Sar</taxon>
        <taxon>Stramenopiles</taxon>
        <taxon>Ochrophyta</taxon>
        <taxon>Bacillariophyta</taxon>
        <taxon>Mediophyceae</taxon>
        <taxon>Biddulphiophycidae</taxon>
        <taxon>Eupodiscales</taxon>
        <taxon>Odontellaceae</taxon>
        <taxon>Odontella</taxon>
    </lineage>
</organism>
<reference evidence="2" key="1">
    <citation type="submission" date="2021-01" db="EMBL/GenBank/DDBJ databases">
        <authorList>
            <person name="Corre E."/>
            <person name="Pelletier E."/>
            <person name="Niang G."/>
            <person name="Scheremetjew M."/>
            <person name="Finn R."/>
            <person name="Kale V."/>
            <person name="Holt S."/>
            <person name="Cochrane G."/>
            <person name="Meng A."/>
            <person name="Brown T."/>
            <person name="Cohen L."/>
        </authorList>
    </citation>
    <scope>NUCLEOTIDE SEQUENCE</scope>
    <source>
        <strain evidence="2">Isolate 1302-5</strain>
    </source>
</reference>
<dbReference type="EMBL" id="HBKQ01047438">
    <property type="protein sequence ID" value="CAE2272245.1"/>
    <property type="molecule type" value="Transcribed_RNA"/>
</dbReference>
<evidence type="ECO:0000256" key="1">
    <source>
        <dbReference type="SAM" id="MobiDB-lite"/>
    </source>
</evidence>
<protein>
    <submittedName>
        <fullName evidence="2">Uncharacterized protein</fullName>
    </submittedName>
</protein>
<dbReference type="AlphaFoldDB" id="A0A7S4JS20"/>
<evidence type="ECO:0000313" key="2">
    <source>
        <dbReference type="EMBL" id="CAE2272245.1"/>
    </source>
</evidence>
<feature type="region of interest" description="Disordered" evidence="1">
    <location>
        <begin position="126"/>
        <end position="157"/>
    </location>
</feature>
<name>A0A7S4JS20_9STRA</name>